<dbReference type="SUPFAM" id="SSF48371">
    <property type="entry name" value="ARM repeat"/>
    <property type="match status" value="1"/>
</dbReference>
<dbReference type="AlphaFoldDB" id="A0ABD2Q2E0"/>
<evidence type="ECO:0000256" key="3">
    <source>
        <dbReference type="RuleBase" id="RU369009"/>
    </source>
</evidence>
<dbReference type="PANTHER" id="PTHR45670">
    <property type="entry name" value="E3 UBIQUITIN-PROTEIN LIGASE TRIP12"/>
    <property type="match status" value="1"/>
</dbReference>
<dbReference type="GO" id="GO:0006511">
    <property type="term" value="P:ubiquitin-dependent protein catabolic process"/>
    <property type="evidence" value="ECO:0007669"/>
    <property type="project" value="UniProtKB-UniRule"/>
</dbReference>
<dbReference type="GO" id="GO:0061630">
    <property type="term" value="F:ubiquitin protein ligase activity"/>
    <property type="evidence" value="ECO:0007669"/>
    <property type="project" value="UniProtKB-UniRule"/>
</dbReference>
<protein>
    <recommendedName>
        <fullName evidence="3">E3 ubiquitin-protein ligase</fullName>
        <ecNumber evidence="3">2.3.2.26</ecNumber>
    </recommendedName>
</protein>
<dbReference type="Proteomes" id="UP001626550">
    <property type="component" value="Unassembled WGS sequence"/>
</dbReference>
<dbReference type="InterPro" id="IPR011989">
    <property type="entry name" value="ARM-like"/>
</dbReference>
<comment type="similarity">
    <text evidence="3">Belongs to the UPL family. K-HECT subfamily.</text>
</comment>
<dbReference type="InterPro" id="IPR016024">
    <property type="entry name" value="ARM-type_fold"/>
</dbReference>
<evidence type="ECO:0000313" key="4">
    <source>
        <dbReference type="EMBL" id="KAL3312896.1"/>
    </source>
</evidence>
<name>A0ABD2Q2E0_9PLAT</name>
<comment type="caution">
    <text evidence="4">The sequence shown here is derived from an EMBL/GenBank/DDBJ whole genome shotgun (WGS) entry which is preliminary data.</text>
</comment>
<dbReference type="EMBL" id="JBJKFK010001513">
    <property type="protein sequence ID" value="KAL3312896.1"/>
    <property type="molecule type" value="Genomic_DNA"/>
</dbReference>
<proteinExistence type="inferred from homology"/>
<organism evidence="4 5">
    <name type="scientific">Cichlidogyrus casuarinus</name>
    <dbReference type="NCBI Taxonomy" id="1844966"/>
    <lineage>
        <taxon>Eukaryota</taxon>
        <taxon>Metazoa</taxon>
        <taxon>Spiralia</taxon>
        <taxon>Lophotrochozoa</taxon>
        <taxon>Platyhelminthes</taxon>
        <taxon>Monogenea</taxon>
        <taxon>Monopisthocotylea</taxon>
        <taxon>Dactylogyridea</taxon>
        <taxon>Ancyrocephalidae</taxon>
        <taxon>Cichlidogyrus</taxon>
    </lineage>
</organism>
<keyword evidence="2 3" id="KW-0808">Transferase</keyword>
<gene>
    <name evidence="4" type="ORF">Ciccas_008509</name>
</gene>
<dbReference type="InterPro" id="IPR045322">
    <property type="entry name" value="HECTD1/TRIP12-like"/>
</dbReference>
<dbReference type="EC" id="2.3.2.26" evidence="3"/>
<keyword evidence="3" id="KW-0833">Ubl conjugation pathway</keyword>
<dbReference type="Gene3D" id="1.25.10.10">
    <property type="entry name" value="Leucine-rich Repeat Variant"/>
    <property type="match status" value="1"/>
</dbReference>
<dbReference type="PANTHER" id="PTHR45670:SF1">
    <property type="entry name" value="E3 UBIQUITIN-PROTEIN LIGASE HECTD1"/>
    <property type="match status" value="1"/>
</dbReference>
<accession>A0ABD2Q2E0</accession>
<evidence type="ECO:0000256" key="2">
    <source>
        <dbReference type="ARBA" id="ARBA00022679"/>
    </source>
</evidence>
<keyword evidence="5" id="KW-1185">Reference proteome</keyword>
<comment type="pathway">
    <text evidence="3">Protein modification; protein ubiquitination.</text>
</comment>
<evidence type="ECO:0000256" key="1">
    <source>
        <dbReference type="ARBA" id="ARBA00000885"/>
    </source>
</evidence>
<comment type="function">
    <text evidence="3">E3 ubiquitin-protein ligase which accepts ubiquitin from an E2 ubiquitin-conjugating enzyme in the form of a thioester and then directly transfers the ubiquitin to targeted substrates.</text>
</comment>
<sequence>MLGDPDTILDWLQIQDETRECQLLALEQLCQDILFSDNIDNFFASYSPNSFLPALCEVLMDETAPDNVLETAARALTYFLDVSSNILRLIFKVKGFIKAICRRLDFVDMHMEKSNELSQQILKLLSLLLAEDPTTLYAGGSLPCVLRYVKNYSHMVHSDVLRSGMDIIQRLCAEAEPNDSSLSEIFESLIELIGYTEASVSDNALKALGNLVERFGKKSVDTSTFVTPQVVDKLLTRLRVAGGVEYLAPETTRSVVSLNPSNIDTFDDFENSFLSTDPNAIKSSGPGSSNPAVVNSITNILLTICCNSPALTRQLLVSEGCLATTLALIMVKGEESIILSVMRLAEVLLVLLYEVKAYADCPTANKSNRRVLNSEAHIVWPSQEQHTDRTIIWECDLAYLKLDTENENSSAMLVDNLGQHVVHWLVAYGSIELFEFALANGIAFPDEHQTPCAIMSALDYAIEMGRVDFCRLLLQLKSLDFWFSLPKKSFFNPLERARYASNLTDGVRMDIVQLLTPHLEDCTQEQVLETPALKSRSCSPFCDALTPPMTSLDMETLRIQKIFVRQLITVVANVYRCSTHIVVKYVHKASILSI</sequence>
<evidence type="ECO:0000313" key="5">
    <source>
        <dbReference type="Proteomes" id="UP001626550"/>
    </source>
</evidence>
<comment type="catalytic activity">
    <reaction evidence="1 3">
        <text>S-ubiquitinyl-[E2 ubiquitin-conjugating enzyme]-L-cysteine + [acceptor protein]-L-lysine = [E2 ubiquitin-conjugating enzyme]-L-cysteine + N(6)-ubiquitinyl-[acceptor protein]-L-lysine.</text>
        <dbReference type="EC" id="2.3.2.26"/>
    </reaction>
</comment>
<reference evidence="4 5" key="1">
    <citation type="submission" date="2024-11" db="EMBL/GenBank/DDBJ databases">
        <title>Adaptive evolution of stress response genes in parasites aligns with host niche diversity.</title>
        <authorList>
            <person name="Hahn C."/>
            <person name="Resl P."/>
        </authorList>
    </citation>
    <scope>NUCLEOTIDE SEQUENCE [LARGE SCALE GENOMIC DNA]</scope>
    <source>
        <strain evidence="4">EGGRZ-B1_66</strain>
        <tissue evidence="4">Body</tissue>
    </source>
</reference>